<dbReference type="Proteomes" id="UP000031443">
    <property type="component" value="Unassembled WGS sequence"/>
</dbReference>
<dbReference type="EMBL" id="KB548684">
    <property type="protein sequence ID" value="EMP30740.1"/>
    <property type="molecule type" value="Genomic_DNA"/>
</dbReference>
<keyword evidence="2" id="KW-1185">Reference proteome</keyword>
<evidence type="ECO:0000313" key="1">
    <source>
        <dbReference type="EMBL" id="EMP30740.1"/>
    </source>
</evidence>
<protein>
    <submittedName>
        <fullName evidence="1">Uncharacterized protein</fullName>
    </submittedName>
</protein>
<accession>M7B5D0</accession>
<sequence length="286" mass="32036">MAVKDCGSEERLEQWGAACRRRRLSQLPLLCQNLSCCQSLSLQWEESLGSLSSPCRWRNALGSEAVSSCRAAQLQSRGLTWCSVLRGGVGGSSWAARLRVLVLWAALLRLQPPVLQAARTMESNKITAHQCPWQCIAWQSVYIIEKEEYRMSRDSTFSALSPAAALESTMISHNPITLYWPEVTPWQPISVSEKPFHGLFYCFLNFPVSLQSPAALYRIIICPPPGPIQTANSAQLMCCDHCFSCWPIIDLAQVYTKNVDRYNYVTQGYEESTPLSDPVTLTKPLL</sequence>
<dbReference type="AlphaFoldDB" id="M7B5D0"/>
<gene>
    <name evidence="1" type="ORF">UY3_12162</name>
</gene>
<organism evidence="1 2">
    <name type="scientific">Chelonia mydas</name>
    <name type="common">Green sea-turtle</name>
    <name type="synonym">Chelonia agassizi</name>
    <dbReference type="NCBI Taxonomy" id="8469"/>
    <lineage>
        <taxon>Eukaryota</taxon>
        <taxon>Metazoa</taxon>
        <taxon>Chordata</taxon>
        <taxon>Craniata</taxon>
        <taxon>Vertebrata</taxon>
        <taxon>Euteleostomi</taxon>
        <taxon>Archelosauria</taxon>
        <taxon>Testudinata</taxon>
        <taxon>Testudines</taxon>
        <taxon>Cryptodira</taxon>
        <taxon>Durocryptodira</taxon>
        <taxon>Americhelydia</taxon>
        <taxon>Chelonioidea</taxon>
        <taxon>Cheloniidae</taxon>
        <taxon>Chelonia</taxon>
    </lineage>
</organism>
<evidence type="ECO:0000313" key="2">
    <source>
        <dbReference type="Proteomes" id="UP000031443"/>
    </source>
</evidence>
<proteinExistence type="predicted"/>
<reference evidence="2" key="1">
    <citation type="journal article" date="2013" name="Nat. Genet.">
        <title>The draft genomes of soft-shell turtle and green sea turtle yield insights into the development and evolution of the turtle-specific body plan.</title>
        <authorList>
            <person name="Wang Z."/>
            <person name="Pascual-Anaya J."/>
            <person name="Zadissa A."/>
            <person name="Li W."/>
            <person name="Niimura Y."/>
            <person name="Huang Z."/>
            <person name="Li C."/>
            <person name="White S."/>
            <person name="Xiong Z."/>
            <person name="Fang D."/>
            <person name="Wang B."/>
            <person name="Ming Y."/>
            <person name="Chen Y."/>
            <person name="Zheng Y."/>
            <person name="Kuraku S."/>
            <person name="Pignatelli M."/>
            <person name="Herrero J."/>
            <person name="Beal K."/>
            <person name="Nozawa M."/>
            <person name="Li Q."/>
            <person name="Wang J."/>
            <person name="Zhang H."/>
            <person name="Yu L."/>
            <person name="Shigenobu S."/>
            <person name="Wang J."/>
            <person name="Liu J."/>
            <person name="Flicek P."/>
            <person name="Searle S."/>
            <person name="Wang J."/>
            <person name="Kuratani S."/>
            <person name="Yin Y."/>
            <person name="Aken B."/>
            <person name="Zhang G."/>
            <person name="Irie N."/>
        </authorList>
    </citation>
    <scope>NUCLEOTIDE SEQUENCE [LARGE SCALE GENOMIC DNA]</scope>
</reference>
<name>M7B5D0_CHEMY</name>